<dbReference type="NCBIfam" id="NF001938">
    <property type="entry name" value="PRK00714.1-5"/>
    <property type="match status" value="1"/>
</dbReference>
<evidence type="ECO:0000313" key="6">
    <source>
        <dbReference type="EMBL" id="BCU05611.1"/>
    </source>
</evidence>
<feature type="short sequence motif" description="Nudix box" evidence="4">
    <location>
        <begin position="38"/>
        <end position="59"/>
    </location>
</feature>
<keyword evidence="7" id="KW-1185">Reference proteome</keyword>
<evidence type="ECO:0000256" key="2">
    <source>
        <dbReference type="ARBA" id="ARBA00001946"/>
    </source>
</evidence>
<gene>
    <name evidence="4 6" type="primary">rppH</name>
    <name evidence="4" type="synonym">nudH</name>
    <name evidence="6" type="ORF">Atep_02880</name>
</gene>
<evidence type="ECO:0000256" key="4">
    <source>
        <dbReference type="HAMAP-Rule" id="MF_00298"/>
    </source>
</evidence>
<evidence type="ECO:0000256" key="1">
    <source>
        <dbReference type="ARBA" id="ARBA00001936"/>
    </source>
</evidence>
<dbReference type="Pfam" id="PF00293">
    <property type="entry name" value="NUDIX"/>
    <property type="match status" value="1"/>
</dbReference>
<dbReference type="NCBIfam" id="NF001937">
    <property type="entry name" value="PRK00714.1-4"/>
    <property type="match status" value="1"/>
</dbReference>
<dbReference type="RefSeq" id="WP_213379798.1">
    <property type="nucleotide sequence ID" value="NZ_AP024563.1"/>
</dbReference>
<feature type="domain" description="Nudix hydrolase" evidence="5">
    <location>
        <begin position="6"/>
        <end position="152"/>
    </location>
</feature>
<evidence type="ECO:0000259" key="5">
    <source>
        <dbReference type="PROSITE" id="PS51462"/>
    </source>
</evidence>
<dbReference type="CDD" id="cd03671">
    <property type="entry name" value="NUDIX_Ap4A_hydrolase_plant_like"/>
    <property type="match status" value="1"/>
</dbReference>
<dbReference type="InterPro" id="IPR020476">
    <property type="entry name" value="Nudix_hydrolase"/>
</dbReference>
<dbReference type="EC" id="3.6.1.-" evidence="4"/>
<name>A0ABM7QIM7_9GAMM</name>
<comment type="cofactor">
    <cofactor evidence="1">
        <name>Mn(2+)</name>
        <dbReference type="ChEBI" id="CHEBI:29035"/>
    </cofactor>
</comment>
<dbReference type="PANTHER" id="PTHR23114:SF17">
    <property type="entry name" value="M7GPPPN-MRNA HYDROLASE"/>
    <property type="match status" value="1"/>
</dbReference>
<accession>A0ABM7QIM7</accession>
<comment type="cofactor">
    <cofactor evidence="4">
        <name>a divalent metal cation</name>
        <dbReference type="ChEBI" id="CHEBI:60240"/>
    </cofactor>
</comment>
<dbReference type="HAMAP" id="MF_00298">
    <property type="entry name" value="Nudix_RppH"/>
    <property type="match status" value="1"/>
</dbReference>
<dbReference type="InterPro" id="IPR020084">
    <property type="entry name" value="NUDIX_hydrolase_CS"/>
</dbReference>
<dbReference type="InterPro" id="IPR015797">
    <property type="entry name" value="NUDIX_hydrolase-like_dom_sf"/>
</dbReference>
<protein>
    <recommendedName>
        <fullName evidence="4">RNA pyrophosphohydrolase</fullName>
        <ecNumber evidence="4">3.6.1.-</ecNumber>
    </recommendedName>
    <alternativeName>
        <fullName evidence="4">(Di)nucleoside polyphosphate hydrolase</fullName>
    </alternativeName>
</protein>
<sequence>MIDHDGFRPNVGIILSNRDRRLFWGRRVGQNAWQFPQGGINPDETPEQAMFRELEEEVGLCEQQVTILGSTRGWLRYHLPKRYIRHRYCGPGPTCIGQKQVWFMLRVDCGEEAFCLDRTDKPEFDAWRWVRYWQPLYEVVYFKRHVYQQALEELAPTLYPEGVPERRHVYAGPSRLLRQGYP</sequence>
<comment type="function">
    <text evidence="4">Accelerates the degradation of transcripts by removing pyrophosphate from the 5'-end of triphosphorylated RNA, leading to a more labile monophosphorylated state that can stimulate subsequent ribonuclease cleavage.</text>
</comment>
<organism evidence="6 7">
    <name type="scientific">Allochromatium tepidum</name>
    <dbReference type="NCBI Taxonomy" id="553982"/>
    <lineage>
        <taxon>Bacteria</taxon>
        <taxon>Pseudomonadati</taxon>
        <taxon>Pseudomonadota</taxon>
        <taxon>Gammaproteobacteria</taxon>
        <taxon>Chromatiales</taxon>
        <taxon>Chromatiaceae</taxon>
        <taxon>Allochromatium</taxon>
    </lineage>
</organism>
<dbReference type="PANTHER" id="PTHR23114">
    <property type="entry name" value="M7GPPPN-MRNA HYDROLASE"/>
    <property type="match status" value="1"/>
</dbReference>
<dbReference type="InterPro" id="IPR000086">
    <property type="entry name" value="NUDIX_hydrolase_dom"/>
</dbReference>
<dbReference type="InterPro" id="IPR022927">
    <property type="entry name" value="RppH"/>
</dbReference>
<dbReference type="PROSITE" id="PS00893">
    <property type="entry name" value="NUDIX_BOX"/>
    <property type="match status" value="1"/>
</dbReference>
<reference evidence="6 7" key="1">
    <citation type="submission" date="2021-04" db="EMBL/GenBank/DDBJ databases">
        <title>Complete genome sequencing of Allochromatium tepidum strain NZ.</title>
        <authorList>
            <person name="Tsukatani Y."/>
            <person name="Mori H."/>
        </authorList>
    </citation>
    <scope>NUCLEOTIDE SEQUENCE [LARGE SCALE GENOMIC DNA]</scope>
    <source>
        <strain evidence="6 7">NZ</strain>
    </source>
</reference>
<dbReference type="EMBL" id="AP024563">
    <property type="protein sequence ID" value="BCU05611.1"/>
    <property type="molecule type" value="Genomic_DNA"/>
</dbReference>
<keyword evidence="3 4" id="KW-0378">Hydrolase</keyword>
<dbReference type="PRINTS" id="PR00502">
    <property type="entry name" value="NUDIXFAMILY"/>
</dbReference>
<dbReference type="Proteomes" id="UP000680679">
    <property type="component" value="Chromosome"/>
</dbReference>
<comment type="similarity">
    <text evidence="4">Belongs to the Nudix hydrolase family. RppH subfamily.</text>
</comment>
<comment type="cofactor">
    <cofactor evidence="2">
        <name>Mg(2+)</name>
        <dbReference type="ChEBI" id="CHEBI:18420"/>
    </cofactor>
</comment>
<evidence type="ECO:0000256" key="3">
    <source>
        <dbReference type="ARBA" id="ARBA00022801"/>
    </source>
</evidence>
<proteinExistence type="inferred from homology"/>
<dbReference type="Gene3D" id="3.90.79.10">
    <property type="entry name" value="Nucleoside Triphosphate Pyrophosphohydrolase"/>
    <property type="match status" value="1"/>
</dbReference>
<dbReference type="PROSITE" id="PS51462">
    <property type="entry name" value="NUDIX"/>
    <property type="match status" value="1"/>
</dbReference>
<dbReference type="SUPFAM" id="SSF55811">
    <property type="entry name" value="Nudix"/>
    <property type="match status" value="1"/>
</dbReference>
<evidence type="ECO:0000313" key="7">
    <source>
        <dbReference type="Proteomes" id="UP000680679"/>
    </source>
</evidence>